<dbReference type="AlphaFoldDB" id="A0A2T5U1W2"/>
<dbReference type="OrthoDB" id="7390151at2"/>
<comment type="caution">
    <text evidence="1">The sequence shown here is derived from an EMBL/GenBank/DDBJ whole genome shotgun (WGS) entry which is preliminary data.</text>
</comment>
<reference evidence="1 2" key="1">
    <citation type="submission" date="2018-04" db="EMBL/GenBank/DDBJ databases">
        <title>Genomic Encyclopedia of Type Strains, Phase III (KMG-III): the genomes of soil and plant-associated and newly described type strains.</title>
        <authorList>
            <person name="Whitman W."/>
        </authorList>
    </citation>
    <scope>NUCLEOTIDE SEQUENCE [LARGE SCALE GENOMIC DNA]</scope>
    <source>
        <strain evidence="1 2">MA-olki</strain>
    </source>
</reference>
<dbReference type="SUPFAM" id="SSF53474">
    <property type="entry name" value="alpha/beta-Hydrolases"/>
    <property type="match status" value="1"/>
</dbReference>
<protein>
    <submittedName>
        <fullName evidence="1">Uncharacterized protein</fullName>
    </submittedName>
</protein>
<sequence>MTALRFDTYDWSGGREAMLRFGRDAGPIVIAALPLFAEANRTRQFLVTILRELADHGIGSVLPDLPGTGESIVVTGETRLRDQRTAYTELAQQLGRNIYGLSIRSGALFDTDAALAGRWQLSAQTGEDVLRELDRARVASRSARASDTDYAGNTLSREMLADLRHATPYAGTGPLRGARLESDPRDADVKYAASPLWRRSEPDNDTVLAQILANDVSHWIASCES</sequence>
<dbReference type="RefSeq" id="WP_107954932.1">
    <property type="nucleotide sequence ID" value="NZ_QAYE01000007.1"/>
</dbReference>
<name>A0A2T5U1W2_9SPHN</name>
<evidence type="ECO:0000313" key="2">
    <source>
        <dbReference type="Proteomes" id="UP000244013"/>
    </source>
</evidence>
<proteinExistence type="predicted"/>
<evidence type="ECO:0000313" key="1">
    <source>
        <dbReference type="EMBL" id="PTW45493.1"/>
    </source>
</evidence>
<accession>A0A2T5U1W2</accession>
<dbReference type="GeneID" id="91006806"/>
<dbReference type="EMBL" id="QAYE01000007">
    <property type="protein sequence ID" value="PTW45493.1"/>
    <property type="molecule type" value="Genomic_DNA"/>
</dbReference>
<gene>
    <name evidence="1" type="ORF">C8J25_107173</name>
</gene>
<dbReference type="Proteomes" id="UP000244013">
    <property type="component" value="Unassembled WGS sequence"/>
</dbReference>
<dbReference type="InterPro" id="IPR029058">
    <property type="entry name" value="AB_hydrolase_fold"/>
</dbReference>
<organism evidence="1 2">
    <name type="scientific">Sphingomonas faeni</name>
    <dbReference type="NCBI Taxonomy" id="185950"/>
    <lineage>
        <taxon>Bacteria</taxon>
        <taxon>Pseudomonadati</taxon>
        <taxon>Pseudomonadota</taxon>
        <taxon>Alphaproteobacteria</taxon>
        <taxon>Sphingomonadales</taxon>
        <taxon>Sphingomonadaceae</taxon>
        <taxon>Sphingomonas</taxon>
    </lineage>
</organism>